<dbReference type="RefSeq" id="WP_272225790.1">
    <property type="nucleotide sequence ID" value="NZ_JAQONE010000006.1"/>
</dbReference>
<sequence length="76" mass="8792">MNVKQIQEYLTNAKATKFAIDFGIVGNWNDVINEVSSLDHGDQDRFMIMDGALQGKELEFCNNEFKFLGVDYYDEF</sequence>
<name>A0AAJ1HSZ6_LIMMU</name>
<protein>
    <submittedName>
        <fullName evidence="1">Uncharacterized protein</fullName>
    </submittedName>
</protein>
<proteinExistence type="predicted"/>
<dbReference type="AlphaFoldDB" id="A0AAJ1HSZ6"/>
<evidence type="ECO:0000313" key="1">
    <source>
        <dbReference type="EMBL" id="MDC2829130.1"/>
    </source>
</evidence>
<comment type="caution">
    <text evidence="1">The sequence shown here is derived from an EMBL/GenBank/DDBJ whole genome shotgun (WGS) entry which is preliminary data.</text>
</comment>
<dbReference type="Proteomes" id="UP001220670">
    <property type="component" value="Unassembled WGS sequence"/>
</dbReference>
<accession>A0AAJ1HSZ6</accession>
<evidence type="ECO:0000313" key="2">
    <source>
        <dbReference type="Proteomes" id="UP001220670"/>
    </source>
</evidence>
<dbReference type="EMBL" id="JAQONE010000006">
    <property type="protein sequence ID" value="MDC2829130.1"/>
    <property type="molecule type" value="Genomic_DNA"/>
</dbReference>
<reference evidence="1" key="1">
    <citation type="submission" date="2023-01" db="EMBL/GenBank/DDBJ databases">
        <title>Genome analysis of 13 Lactobacillus isolated from gut of wild boar.</title>
        <authorList>
            <person name="Papp P."/>
            <person name="Libisch B."/>
            <person name="Nagy T."/>
            <person name="Olasz F."/>
        </authorList>
    </citation>
    <scope>NUCLEOTIDE SEQUENCE</scope>
    <source>
        <strain evidence="1">F146</strain>
    </source>
</reference>
<gene>
    <name evidence="1" type="ORF">PO250_02105</name>
</gene>
<organism evidence="1 2">
    <name type="scientific">Limosilactobacillus mucosae</name>
    <name type="common">Lactobacillus mucosae</name>
    <dbReference type="NCBI Taxonomy" id="97478"/>
    <lineage>
        <taxon>Bacteria</taxon>
        <taxon>Bacillati</taxon>
        <taxon>Bacillota</taxon>
        <taxon>Bacilli</taxon>
        <taxon>Lactobacillales</taxon>
        <taxon>Lactobacillaceae</taxon>
        <taxon>Limosilactobacillus</taxon>
    </lineage>
</organism>